<feature type="non-terminal residue" evidence="1">
    <location>
        <position position="43"/>
    </location>
</feature>
<evidence type="ECO:0000313" key="1">
    <source>
        <dbReference type="EMBL" id="KFM80438.1"/>
    </source>
</evidence>
<dbReference type="AlphaFoldDB" id="A0A087USU9"/>
<dbReference type="Proteomes" id="UP000054359">
    <property type="component" value="Unassembled WGS sequence"/>
</dbReference>
<sequence length="43" mass="4950">MTGLHKSTVNCLLLAKSHQDLICPFFFSQCFHIIYKLVHNTSL</sequence>
<protein>
    <submittedName>
        <fullName evidence="1">Uncharacterized protein</fullName>
    </submittedName>
</protein>
<reference evidence="1 2" key="1">
    <citation type="submission" date="2013-11" db="EMBL/GenBank/DDBJ databases">
        <title>Genome sequencing of Stegodyphus mimosarum.</title>
        <authorList>
            <person name="Bechsgaard J."/>
        </authorList>
    </citation>
    <scope>NUCLEOTIDE SEQUENCE [LARGE SCALE GENOMIC DNA]</scope>
</reference>
<accession>A0A087USU9</accession>
<evidence type="ECO:0000313" key="2">
    <source>
        <dbReference type="Proteomes" id="UP000054359"/>
    </source>
</evidence>
<organism evidence="1 2">
    <name type="scientific">Stegodyphus mimosarum</name>
    <name type="common">African social velvet spider</name>
    <dbReference type="NCBI Taxonomy" id="407821"/>
    <lineage>
        <taxon>Eukaryota</taxon>
        <taxon>Metazoa</taxon>
        <taxon>Ecdysozoa</taxon>
        <taxon>Arthropoda</taxon>
        <taxon>Chelicerata</taxon>
        <taxon>Arachnida</taxon>
        <taxon>Araneae</taxon>
        <taxon>Araneomorphae</taxon>
        <taxon>Entelegynae</taxon>
        <taxon>Eresoidea</taxon>
        <taxon>Eresidae</taxon>
        <taxon>Stegodyphus</taxon>
    </lineage>
</organism>
<dbReference type="EMBL" id="KK121417">
    <property type="protein sequence ID" value="KFM80438.1"/>
    <property type="molecule type" value="Genomic_DNA"/>
</dbReference>
<keyword evidence="2" id="KW-1185">Reference proteome</keyword>
<name>A0A087USU9_STEMI</name>
<gene>
    <name evidence="1" type="ORF">X975_03329</name>
</gene>
<proteinExistence type="predicted"/>